<evidence type="ECO:0000256" key="4">
    <source>
        <dbReference type="ARBA" id="ARBA00022692"/>
    </source>
</evidence>
<feature type="transmembrane region" description="Helical" evidence="9">
    <location>
        <begin position="386"/>
        <end position="408"/>
    </location>
</feature>
<evidence type="ECO:0000256" key="2">
    <source>
        <dbReference type="ARBA" id="ARBA00006983"/>
    </source>
</evidence>
<dbReference type="InterPro" id="IPR004762">
    <property type="entry name" value="Amino_acid_permease_fungi"/>
</dbReference>
<evidence type="ECO:0000256" key="5">
    <source>
        <dbReference type="ARBA" id="ARBA00022970"/>
    </source>
</evidence>
<feature type="domain" description="Amino acid permease/ SLC12A" evidence="10">
    <location>
        <begin position="100"/>
        <end position="562"/>
    </location>
</feature>
<gene>
    <name evidence="11" type="ORF">LAFE_0A07008G</name>
</gene>
<feature type="transmembrane region" description="Helical" evidence="9">
    <location>
        <begin position="541"/>
        <end position="557"/>
    </location>
</feature>
<keyword evidence="3" id="KW-0813">Transport</keyword>
<dbReference type="PROSITE" id="PS00218">
    <property type="entry name" value="AMINO_ACID_PERMEASE_1"/>
    <property type="match status" value="1"/>
</dbReference>
<evidence type="ECO:0000259" key="10">
    <source>
        <dbReference type="Pfam" id="PF00324"/>
    </source>
</evidence>
<feature type="transmembrane region" description="Helical" evidence="9">
    <location>
        <begin position="209"/>
        <end position="228"/>
    </location>
</feature>
<feature type="transmembrane region" description="Helical" evidence="9">
    <location>
        <begin position="329"/>
        <end position="349"/>
    </location>
</feature>
<keyword evidence="5" id="KW-0029">Amino-acid transport</keyword>
<feature type="transmembrane region" description="Helical" evidence="9">
    <location>
        <begin position="134"/>
        <end position="161"/>
    </location>
</feature>
<feature type="compositionally biased region" description="Polar residues" evidence="8">
    <location>
        <begin position="58"/>
        <end position="72"/>
    </location>
</feature>
<feature type="transmembrane region" description="Helical" evidence="9">
    <location>
        <begin position="494"/>
        <end position="521"/>
    </location>
</feature>
<dbReference type="GO" id="GO:0015171">
    <property type="term" value="F:amino acid transmembrane transporter activity"/>
    <property type="evidence" value="ECO:0007669"/>
    <property type="project" value="UniProtKB-ARBA"/>
</dbReference>
<protein>
    <submittedName>
        <fullName evidence="11">LAFE_0A07008g1_1</fullName>
    </submittedName>
</protein>
<dbReference type="GO" id="GO:0016020">
    <property type="term" value="C:membrane"/>
    <property type="evidence" value="ECO:0007669"/>
    <property type="project" value="UniProtKB-SubCell"/>
</dbReference>
<keyword evidence="6 9" id="KW-1133">Transmembrane helix</keyword>
<feature type="compositionally biased region" description="Polar residues" evidence="8">
    <location>
        <begin position="17"/>
        <end position="32"/>
    </location>
</feature>
<comment type="similarity">
    <text evidence="2">Belongs to the amino acid-polyamine-organocation (APC) superfamily. YAT (TC 2.A.3.10) family.</text>
</comment>
<evidence type="ECO:0000256" key="8">
    <source>
        <dbReference type="SAM" id="MobiDB-lite"/>
    </source>
</evidence>
<evidence type="ECO:0000256" key="3">
    <source>
        <dbReference type="ARBA" id="ARBA00022448"/>
    </source>
</evidence>
<evidence type="ECO:0000313" key="12">
    <source>
        <dbReference type="Proteomes" id="UP000190831"/>
    </source>
</evidence>
<evidence type="ECO:0000256" key="6">
    <source>
        <dbReference type="ARBA" id="ARBA00022989"/>
    </source>
</evidence>
<feature type="compositionally biased region" description="Polar residues" evidence="8">
    <location>
        <begin position="1"/>
        <end position="10"/>
    </location>
</feature>
<dbReference type="PANTHER" id="PTHR43341:SF13">
    <property type="entry name" value="HISTIDINE PERMEASE"/>
    <property type="match status" value="1"/>
</dbReference>
<keyword evidence="7 9" id="KW-0472">Membrane</keyword>
<dbReference type="InterPro" id="IPR004841">
    <property type="entry name" value="AA-permease/SLC12A_dom"/>
</dbReference>
<organism evidence="11 12">
    <name type="scientific">Lachancea fermentati</name>
    <name type="common">Zygosaccharomyces fermentati</name>
    <dbReference type="NCBI Taxonomy" id="4955"/>
    <lineage>
        <taxon>Eukaryota</taxon>
        <taxon>Fungi</taxon>
        <taxon>Dikarya</taxon>
        <taxon>Ascomycota</taxon>
        <taxon>Saccharomycotina</taxon>
        <taxon>Saccharomycetes</taxon>
        <taxon>Saccharomycetales</taxon>
        <taxon>Saccharomycetaceae</taxon>
        <taxon>Lachancea</taxon>
    </lineage>
</organism>
<evidence type="ECO:0000256" key="9">
    <source>
        <dbReference type="SAM" id="Phobius"/>
    </source>
</evidence>
<keyword evidence="4 9" id="KW-0812">Transmembrane</keyword>
<feature type="transmembrane region" description="Helical" evidence="9">
    <location>
        <begin position="182"/>
        <end position="203"/>
    </location>
</feature>
<feature type="region of interest" description="Disordered" evidence="8">
    <location>
        <begin position="1"/>
        <end position="73"/>
    </location>
</feature>
<feature type="transmembrane region" description="Helical" evidence="9">
    <location>
        <begin position="429"/>
        <end position="448"/>
    </location>
</feature>
<dbReference type="OMA" id="FCWFAIN"/>
<dbReference type="Gene3D" id="1.20.1740.10">
    <property type="entry name" value="Amino acid/polyamine transporter I"/>
    <property type="match status" value="1"/>
</dbReference>
<proteinExistence type="inferred from homology"/>
<keyword evidence="12" id="KW-1185">Reference proteome</keyword>
<dbReference type="FunFam" id="1.20.1740.10:FF:000017">
    <property type="entry name" value="Amino acid permease"/>
    <property type="match status" value="1"/>
</dbReference>
<reference evidence="11 12" key="1">
    <citation type="submission" date="2016-03" db="EMBL/GenBank/DDBJ databases">
        <authorList>
            <person name="Devillers H."/>
        </authorList>
    </citation>
    <scope>NUCLEOTIDE SEQUENCE [LARGE SCALE GENOMIC DNA]</scope>
    <source>
        <strain evidence="11">CBS 6772</strain>
    </source>
</reference>
<feature type="transmembrane region" description="Helical" evidence="9">
    <location>
        <begin position="454"/>
        <end position="473"/>
    </location>
</feature>
<evidence type="ECO:0000256" key="1">
    <source>
        <dbReference type="ARBA" id="ARBA00004141"/>
    </source>
</evidence>
<dbReference type="Pfam" id="PF00324">
    <property type="entry name" value="AA_permease"/>
    <property type="match status" value="1"/>
</dbReference>
<dbReference type="Proteomes" id="UP000190831">
    <property type="component" value="Chromosome A"/>
</dbReference>
<feature type="transmembrane region" description="Helical" evidence="9">
    <location>
        <begin position="101"/>
        <end position="122"/>
    </location>
</feature>
<dbReference type="AlphaFoldDB" id="A0A1G4M725"/>
<accession>A0A1G4M725</accession>
<dbReference type="EMBL" id="LT598487">
    <property type="protein sequence ID" value="SCV99611.1"/>
    <property type="molecule type" value="Genomic_DNA"/>
</dbReference>
<dbReference type="PANTHER" id="PTHR43341">
    <property type="entry name" value="AMINO ACID PERMEASE"/>
    <property type="match status" value="1"/>
</dbReference>
<sequence>MAQPSDTSDISYLKSAGTLSDTMSRPQQQQQPHGAKPWSRIIDSFKPARPADSKSDDTAVQQTQLDSKQSLLDNRHSDDLERTVLADSDDKLNKDLSVRHLLTLAVGGAIGTGLFVNSGAALSTGGPASLVIDWVIISTCLFTIVNALGELSATFPVVGGFNVYITRFVEPSLGFAVNVNYLAQWAILLPLELVAASITIRYWNSEINSDAWVAIFYTAILLANLLDVKSFGETEFVLSAVKILAIIGFTILGIVLICGGGPEGGYIGGKYWHNPGAFVGETAGQRFQGLCSVFVTAAFSYSGTELIAVSAAESRNPRVTLPKACKRTFWLITMCYIVILTLIGCLVPYDDARLLNGSSTVDVAASPLVIAIENGAIKGLPSLMNAIILIAVLSVANSAVYACSRCIVSMAQIGNLPHSLSYIDRKGRPLYAIGATLIFGLLSFIAASDKQNEVFTWLSALSGLSTLFCWMAINISHIRFRHTMKVQGRSLDELPFVSMTGVWGSWYGCIVIFLVLIASFWTSLFPPGGDGADVTSFFEGYLSLPILLICYVGHKLYTRNWSLYTKSEDMDIDTGRRAVDIEILKEEKRLEREAMSQRPLYIRLWHLWC</sequence>
<name>A0A1G4M725_LACFM</name>
<dbReference type="InterPro" id="IPR004840">
    <property type="entry name" value="Amino_acid_permease_CS"/>
</dbReference>
<comment type="subcellular location">
    <subcellularLocation>
        <location evidence="1">Membrane</location>
        <topology evidence="1">Multi-pass membrane protein</topology>
    </subcellularLocation>
</comment>
<dbReference type="InterPro" id="IPR050524">
    <property type="entry name" value="APC_YAT"/>
</dbReference>
<evidence type="ECO:0000256" key="7">
    <source>
        <dbReference type="ARBA" id="ARBA00023136"/>
    </source>
</evidence>
<dbReference type="OrthoDB" id="3900342at2759"/>
<evidence type="ECO:0000313" key="11">
    <source>
        <dbReference type="EMBL" id="SCV99611.1"/>
    </source>
</evidence>
<dbReference type="NCBIfam" id="TIGR00913">
    <property type="entry name" value="2A0310"/>
    <property type="match status" value="1"/>
</dbReference>
<feature type="transmembrane region" description="Helical" evidence="9">
    <location>
        <begin position="240"/>
        <end position="262"/>
    </location>
</feature>